<evidence type="ECO:0000256" key="3">
    <source>
        <dbReference type="ARBA" id="ARBA00022525"/>
    </source>
</evidence>
<dbReference type="InterPro" id="IPR003995">
    <property type="entry name" value="RTX_toxin_determinant-A"/>
</dbReference>
<evidence type="ECO:0000313" key="8">
    <source>
        <dbReference type="EMBL" id="APZ96599.1"/>
    </source>
</evidence>
<dbReference type="PRINTS" id="PR01488">
    <property type="entry name" value="RTXTOXINA"/>
</dbReference>
<keyword evidence="7" id="KW-0472">Membrane</keyword>
<dbReference type="GO" id="GO:0005576">
    <property type="term" value="C:extracellular region"/>
    <property type="evidence" value="ECO:0007669"/>
    <property type="project" value="UniProtKB-SubCell"/>
</dbReference>
<evidence type="ECO:0000256" key="5">
    <source>
        <dbReference type="ARBA" id="ARBA00022737"/>
    </source>
</evidence>
<dbReference type="GO" id="GO:0005509">
    <property type="term" value="F:calcium ion binding"/>
    <property type="evidence" value="ECO:0007669"/>
    <property type="project" value="InterPro"/>
</dbReference>
<evidence type="ECO:0000256" key="2">
    <source>
        <dbReference type="ARBA" id="ARBA00004613"/>
    </source>
</evidence>
<dbReference type="RefSeq" id="WP_077027592.1">
    <property type="nucleotide sequence ID" value="NZ_CP017641.1"/>
</dbReference>
<organism evidence="8 9">
    <name type="scientific">Fuerstiella marisgermanici</name>
    <dbReference type="NCBI Taxonomy" id="1891926"/>
    <lineage>
        <taxon>Bacteria</taxon>
        <taxon>Pseudomonadati</taxon>
        <taxon>Planctomycetota</taxon>
        <taxon>Planctomycetia</taxon>
        <taxon>Planctomycetales</taxon>
        <taxon>Planctomycetaceae</taxon>
        <taxon>Fuerstiella</taxon>
    </lineage>
</organism>
<dbReference type="InterPro" id="IPR001343">
    <property type="entry name" value="Hemolysn_Ca-bd"/>
</dbReference>
<sequence length="796" mass="80763">MRRINFRNLFTNHNLLRPNRRKSRRPTSQIQSESLESRVLLTVAAAFDAGTGILAVTSDSQGDFIGVSADTNGNLQVNGGSVAISGDVPTLTNTHLVDVDGNDGNDVILIDNSVVGPGVEVDGGAGNDLLIGSDGADFLLGGDGNDTLVGSGGADVLRGGEGDDVLIGGAGDDTLVGDKGNDVMLGEDGDDLLIWNNGDNDDLMEGGDGNDTVQVNGADGAGDDFSITPNGSRVQFDRNNLIPFTLDIGTTEKLDVNGQGGDEVIAASTGLVGLISLDLDGGEGNDLLIGGDGDDVLRGGAGNDTLIGNKGNDVMLGEDGDDLLIWNNGDNDDLMEGGAGNDTVQVNGADGAGDDFSIAPNGSRVQFNRNNLIPFTLDVGTVEDLDVNGQGGNDRIAGATGLVGLIALDLDGGEGNDVLIGGDGDDVLRGGEGNDVLVGGKGNDVMLGEDGDDLLIWNNGDNDDLMEGGAGNDTVQVNGADGAGDDFSITPNGSRVQFDRNNLIPFTLDIGTTEKLDVNGQGGDEVIAASTGLVGLISLDLDGGEGNDLLIGGDGDDVLRGGAGNDTLIGNKGNDVMLGEDGDDLLIWNNGDNDDLMEGGAGNDTVQVNGADGAGDRFRVNRNGSRVRFQRTNLISFTLDIGSTETLDINELGGNGNINVGNLNGVTDLTTVDVDGGDGRDVIRGSAANTAALQFVARGGSGNDVIIGGGGNDTLLGEEGNDFISGRDGDDVISGGDGRDVIFGGRGDDIISGDAGNDVLFGKSGDDVLDGGDGFDIVFGGLGSDFGIDAELEFGL</sequence>
<keyword evidence="5" id="KW-0677">Repeat</keyword>
<protein>
    <submittedName>
        <fullName evidence="8">Cyclolysin</fullName>
    </submittedName>
</protein>
<dbReference type="Gene3D" id="2.160.20.160">
    <property type="match status" value="1"/>
</dbReference>
<evidence type="ECO:0000256" key="6">
    <source>
        <dbReference type="ARBA" id="ARBA00023026"/>
    </source>
</evidence>
<dbReference type="STRING" id="1891926.Fuma_06269"/>
<dbReference type="InterPro" id="IPR018511">
    <property type="entry name" value="Hemolysin-typ_Ca-bd_CS"/>
</dbReference>
<gene>
    <name evidence="8" type="primary">cya_4</name>
    <name evidence="8" type="ORF">Fuma_06269</name>
</gene>
<keyword evidence="6" id="KW-0843">Virulence</keyword>
<keyword evidence="3" id="KW-0964">Secreted</keyword>
<proteinExistence type="predicted"/>
<keyword evidence="9" id="KW-1185">Reference proteome</keyword>
<keyword evidence="4" id="KW-0800">Toxin</keyword>
<dbReference type="PRINTS" id="PR00313">
    <property type="entry name" value="CABNDNGRPT"/>
</dbReference>
<dbReference type="Proteomes" id="UP000187735">
    <property type="component" value="Chromosome"/>
</dbReference>
<dbReference type="EMBL" id="CP017641">
    <property type="protein sequence ID" value="APZ96599.1"/>
    <property type="molecule type" value="Genomic_DNA"/>
</dbReference>
<evidence type="ECO:0000256" key="1">
    <source>
        <dbReference type="ARBA" id="ARBA00004370"/>
    </source>
</evidence>
<dbReference type="OrthoDB" id="292013at2"/>
<evidence type="ECO:0000313" key="9">
    <source>
        <dbReference type="Proteomes" id="UP000187735"/>
    </source>
</evidence>
<reference evidence="8 9" key="1">
    <citation type="journal article" date="2016" name="Front. Microbiol.">
        <title>Fuerstia marisgermanicae gen. nov., sp. nov., an Unusual Member of the Phylum Planctomycetes from the German Wadden Sea.</title>
        <authorList>
            <person name="Kohn T."/>
            <person name="Heuer A."/>
            <person name="Jogler M."/>
            <person name="Vollmers J."/>
            <person name="Boedeker C."/>
            <person name="Bunk B."/>
            <person name="Rast P."/>
            <person name="Borchert D."/>
            <person name="Glockner I."/>
            <person name="Freese H.M."/>
            <person name="Klenk H.P."/>
            <person name="Overmann J."/>
            <person name="Kaster A.K."/>
            <person name="Rohde M."/>
            <person name="Wiegand S."/>
            <person name="Jogler C."/>
        </authorList>
    </citation>
    <scope>NUCLEOTIDE SEQUENCE [LARGE SCALE GENOMIC DNA]</scope>
    <source>
        <strain evidence="8 9">NH11</strain>
    </source>
</reference>
<dbReference type="GO" id="GO:0016020">
    <property type="term" value="C:membrane"/>
    <property type="evidence" value="ECO:0007669"/>
    <property type="project" value="UniProtKB-SubCell"/>
</dbReference>
<comment type="subcellular location">
    <subcellularLocation>
        <location evidence="1">Membrane</location>
    </subcellularLocation>
    <subcellularLocation>
        <location evidence="2">Secreted</location>
    </subcellularLocation>
</comment>
<dbReference type="Gene3D" id="2.150.10.10">
    <property type="entry name" value="Serralysin-like metalloprotease, C-terminal"/>
    <property type="match status" value="5"/>
</dbReference>
<dbReference type="PANTHER" id="PTHR38340:SF1">
    <property type="entry name" value="S-LAYER PROTEIN"/>
    <property type="match status" value="1"/>
</dbReference>
<evidence type="ECO:0000256" key="7">
    <source>
        <dbReference type="ARBA" id="ARBA00023136"/>
    </source>
</evidence>
<dbReference type="SUPFAM" id="SSF51120">
    <property type="entry name" value="beta-Roll"/>
    <property type="match status" value="5"/>
</dbReference>
<dbReference type="PROSITE" id="PS00330">
    <property type="entry name" value="HEMOLYSIN_CALCIUM"/>
    <property type="match status" value="8"/>
</dbReference>
<name>A0A1P8WRC3_9PLAN</name>
<accession>A0A1P8WRC3</accession>
<dbReference type="GO" id="GO:0090729">
    <property type="term" value="F:toxin activity"/>
    <property type="evidence" value="ECO:0007669"/>
    <property type="project" value="UniProtKB-KW"/>
</dbReference>
<evidence type="ECO:0000256" key="4">
    <source>
        <dbReference type="ARBA" id="ARBA00022656"/>
    </source>
</evidence>
<dbReference type="PANTHER" id="PTHR38340">
    <property type="entry name" value="S-LAYER PROTEIN"/>
    <property type="match status" value="1"/>
</dbReference>
<dbReference type="InterPro" id="IPR050557">
    <property type="entry name" value="RTX_toxin/Mannuronan_C5-epim"/>
</dbReference>
<dbReference type="InterPro" id="IPR011049">
    <property type="entry name" value="Serralysin-like_metalloprot_C"/>
</dbReference>
<dbReference type="AlphaFoldDB" id="A0A1P8WRC3"/>
<dbReference type="KEGG" id="fmr:Fuma_06269"/>
<dbReference type="Pfam" id="PF00353">
    <property type="entry name" value="HemolysinCabind"/>
    <property type="match status" value="8"/>
</dbReference>